<evidence type="ECO:0000256" key="5">
    <source>
        <dbReference type="ARBA" id="ARBA00023242"/>
    </source>
</evidence>
<feature type="chain" id="PRO_5005528418" description="AP2/ERF domain-containing protein" evidence="6">
    <location>
        <begin position="19"/>
        <end position="122"/>
    </location>
</feature>
<feature type="signal peptide" evidence="6">
    <location>
        <begin position="1"/>
        <end position="18"/>
    </location>
</feature>
<dbReference type="InterPro" id="IPR001471">
    <property type="entry name" value="AP2/ERF_dom"/>
</dbReference>
<dbReference type="FunFam" id="3.30.730.10:FF:000001">
    <property type="entry name" value="Ethylene-responsive transcription factor 2"/>
    <property type="match status" value="1"/>
</dbReference>
<accession>A0A0K9Q086</accession>
<dbReference type="InterPro" id="IPR036955">
    <property type="entry name" value="AP2/ERF_dom_sf"/>
</dbReference>
<sequence>MNNCLCCLLFWSPICLLSHQNYQQFSNLLLDEGAVGNHDLTARTSGKKFCLLKERNNGKFRGVRQRPWGKWAAEIRGDKKRLWLGTFDTAEDAAAAYDEAARRLKGPNAVTNFGNGIKLPKI</sequence>
<dbReference type="Gene3D" id="3.30.730.10">
    <property type="entry name" value="AP2/ERF domain"/>
    <property type="match status" value="1"/>
</dbReference>
<dbReference type="PRINTS" id="PR00367">
    <property type="entry name" value="ETHRSPELEMNT"/>
</dbReference>
<keyword evidence="2" id="KW-0805">Transcription regulation</keyword>
<dbReference type="CDD" id="cd00018">
    <property type="entry name" value="AP2"/>
    <property type="match status" value="1"/>
</dbReference>
<keyword evidence="9" id="KW-1185">Reference proteome</keyword>
<dbReference type="AlphaFoldDB" id="A0A0K9Q086"/>
<reference evidence="9" key="1">
    <citation type="journal article" date="2016" name="Nature">
        <title>The genome of the seagrass Zostera marina reveals angiosperm adaptation to the sea.</title>
        <authorList>
            <person name="Olsen J.L."/>
            <person name="Rouze P."/>
            <person name="Verhelst B."/>
            <person name="Lin Y.-C."/>
            <person name="Bayer T."/>
            <person name="Collen J."/>
            <person name="Dattolo E."/>
            <person name="De Paoli E."/>
            <person name="Dittami S."/>
            <person name="Maumus F."/>
            <person name="Michel G."/>
            <person name="Kersting A."/>
            <person name="Lauritano C."/>
            <person name="Lohaus R."/>
            <person name="Toepel M."/>
            <person name="Tonon T."/>
            <person name="Vanneste K."/>
            <person name="Amirebrahimi M."/>
            <person name="Brakel J."/>
            <person name="Bostroem C."/>
            <person name="Chovatia M."/>
            <person name="Grimwood J."/>
            <person name="Jenkins J.W."/>
            <person name="Jueterbock A."/>
            <person name="Mraz A."/>
            <person name="Stam W.T."/>
            <person name="Tice H."/>
            <person name="Bornberg-Bauer E."/>
            <person name="Green P.J."/>
            <person name="Pearson G.A."/>
            <person name="Procaccini G."/>
            <person name="Duarte C.M."/>
            <person name="Schmutz J."/>
            <person name="Reusch T.B.H."/>
            <person name="Van de Peer Y."/>
        </authorList>
    </citation>
    <scope>NUCLEOTIDE SEQUENCE [LARGE SCALE GENOMIC DNA]</scope>
    <source>
        <strain evidence="9">cv. Finnish</strain>
    </source>
</reference>
<gene>
    <name evidence="8" type="ORF">ZOSMA_123G00340</name>
</gene>
<dbReference type="GO" id="GO:0005634">
    <property type="term" value="C:nucleus"/>
    <property type="evidence" value="ECO:0000318"/>
    <property type="project" value="GO_Central"/>
</dbReference>
<keyword evidence="5" id="KW-0539">Nucleus</keyword>
<dbReference type="STRING" id="29655.A0A0K9Q086"/>
<evidence type="ECO:0000256" key="3">
    <source>
        <dbReference type="ARBA" id="ARBA00023125"/>
    </source>
</evidence>
<dbReference type="PANTHER" id="PTHR31194:SF189">
    <property type="entry name" value="AP2_ERF DOMAIN-CONTAINING PROTEIN"/>
    <property type="match status" value="1"/>
</dbReference>
<keyword evidence="6" id="KW-0732">Signal</keyword>
<comment type="subcellular location">
    <subcellularLocation>
        <location evidence="1">Nucleus</location>
    </subcellularLocation>
</comment>
<dbReference type="OrthoDB" id="610645at2759"/>
<comment type="caution">
    <text evidence="8">The sequence shown here is derived from an EMBL/GenBank/DDBJ whole genome shotgun (WGS) entry which is preliminary data.</text>
</comment>
<evidence type="ECO:0000256" key="4">
    <source>
        <dbReference type="ARBA" id="ARBA00023163"/>
    </source>
</evidence>
<dbReference type="GO" id="GO:0003700">
    <property type="term" value="F:DNA-binding transcription factor activity"/>
    <property type="evidence" value="ECO:0000318"/>
    <property type="project" value="GO_Central"/>
</dbReference>
<dbReference type="PANTHER" id="PTHR31194">
    <property type="entry name" value="SHN SHINE , DNA BINDING / TRANSCRIPTION FACTOR"/>
    <property type="match status" value="1"/>
</dbReference>
<dbReference type="PROSITE" id="PS51032">
    <property type="entry name" value="AP2_ERF"/>
    <property type="match status" value="1"/>
</dbReference>
<keyword evidence="3" id="KW-0238">DNA-binding</keyword>
<organism evidence="8 9">
    <name type="scientific">Zostera marina</name>
    <name type="common">Eelgrass</name>
    <dbReference type="NCBI Taxonomy" id="29655"/>
    <lineage>
        <taxon>Eukaryota</taxon>
        <taxon>Viridiplantae</taxon>
        <taxon>Streptophyta</taxon>
        <taxon>Embryophyta</taxon>
        <taxon>Tracheophyta</taxon>
        <taxon>Spermatophyta</taxon>
        <taxon>Magnoliopsida</taxon>
        <taxon>Liliopsida</taxon>
        <taxon>Zosteraceae</taxon>
        <taxon>Zostera</taxon>
    </lineage>
</organism>
<dbReference type="GO" id="GO:0000976">
    <property type="term" value="F:transcription cis-regulatory region binding"/>
    <property type="evidence" value="ECO:0000318"/>
    <property type="project" value="GO_Central"/>
</dbReference>
<evidence type="ECO:0000259" key="7">
    <source>
        <dbReference type="PROSITE" id="PS51032"/>
    </source>
</evidence>
<dbReference type="Proteomes" id="UP000036987">
    <property type="component" value="Unassembled WGS sequence"/>
</dbReference>
<evidence type="ECO:0000256" key="6">
    <source>
        <dbReference type="SAM" id="SignalP"/>
    </source>
</evidence>
<evidence type="ECO:0000313" key="8">
    <source>
        <dbReference type="EMBL" id="KMZ74686.1"/>
    </source>
</evidence>
<keyword evidence="4" id="KW-0804">Transcription</keyword>
<dbReference type="EMBL" id="LFYR01000252">
    <property type="protein sequence ID" value="KMZ74686.1"/>
    <property type="molecule type" value="Genomic_DNA"/>
</dbReference>
<protein>
    <recommendedName>
        <fullName evidence="7">AP2/ERF domain-containing protein</fullName>
    </recommendedName>
</protein>
<name>A0A0K9Q086_ZOSMR</name>
<dbReference type="SUPFAM" id="SSF54171">
    <property type="entry name" value="DNA-binding domain"/>
    <property type="match status" value="1"/>
</dbReference>
<dbReference type="InterPro" id="IPR016177">
    <property type="entry name" value="DNA-bd_dom_sf"/>
</dbReference>
<evidence type="ECO:0000256" key="1">
    <source>
        <dbReference type="ARBA" id="ARBA00004123"/>
    </source>
</evidence>
<feature type="domain" description="AP2/ERF" evidence="7">
    <location>
        <begin position="59"/>
        <end position="114"/>
    </location>
</feature>
<dbReference type="Pfam" id="PF00847">
    <property type="entry name" value="AP2"/>
    <property type="match status" value="1"/>
</dbReference>
<dbReference type="SMART" id="SM00380">
    <property type="entry name" value="AP2"/>
    <property type="match status" value="1"/>
</dbReference>
<proteinExistence type="predicted"/>
<evidence type="ECO:0000256" key="2">
    <source>
        <dbReference type="ARBA" id="ARBA00023015"/>
    </source>
</evidence>
<evidence type="ECO:0000313" key="9">
    <source>
        <dbReference type="Proteomes" id="UP000036987"/>
    </source>
</evidence>
<dbReference type="InterPro" id="IPR050913">
    <property type="entry name" value="AP2/ERF_ERF"/>
</dbReference>